<organism evidence="2 3">
    <name type="scientific">Cinchona calisaya</name>
    <dbReference type="NCBI Taxonomy" id="153742"/>
    <lineage>
        <taxon>Eukaryota</taxon>
        <taxon>Viridiplantae</taxon>
        <taxon>Streptophyta</taxon>
        <taxon>Embryophyta</taxon>
        <taxon>Tracheophyta</taxon>
        <taxon>Spermatophyta</taxon>
        <taxon>Magnoliopsida</taxon>
        <taxon>eudicotyledons</taxon>
        <taxon>Gunneridae</taxon>
        <taxon>Pentapetalae</taxon>
        <taxon>asterids</taxon>
        <taxon>lamiids</taxon>
        <taxon>Gentianales</taxon>
        <taxon>Rubiaceae</taxon>
        <taxon>Cinchonoideae</taxon>
        <taxon>Cinchoneae</taxon>
        <taxon>Cinchona</taxon>
    </lineage>
</organism>
<gene>
    <name evidence="2" type="ORF">ACH5RR_018780</name>
</gene>
<dbReference type="AlphaFoldDB" id="A0ABD2ZP36"/>
<keyword evidence="3" id="KW-1185">Reference proteome</keyword>
<comment type="caution">
    <text evidence="2">The sequence shown here is derived from an EMBL/GenBank/DDBJ whole genome shotgun (WGS) entry which is preliminary data.</text>
</comment>
<evidence type="ECO:0000256" key="1">
    <source>
        <dbReference type="SAM" id="MobiDB-lite"/>
    </source>
</evidence>
<dbReference type="EMBL" id="JBJUIK010000008">
    <property type="protein sequence ID" value="KAL3520631.1"/>
    <property type="molecule type" value="Genomic_DNA"/>
</dbReference>
<feature type="compositionally biased region" description="Low complexity" evidence="1">
    <location>
        <begin position="37"/>
        <end position="50"/>
    </location>
</feature>
<evidence type="ECO:0000313" key="3">
    <source>
        <dbReference type="Proteomes" id="UP001630127"/>
    </source>
</evidence>
<reference evidence="2 3" key="1">
    <citation type="submission" date="2024-11" db="EMBL/GenBank/DDBJ databases">
        <title>A near-complete genome assembly of Cinchona calisaya.</title>
        <authorList>
            <person name="Lian D.C."/>
            <person name="Zhao X.W."/>
            <person name="Wei L."/>
        </authorList>
    </citation>
    <scope>NUCLEOTIDE SEQUENCE [LARGE SCALE GENOMIC DNA]</scope>
    <source>
        <tissue evidence="2">Nenye</tissue>
    </source>
</reference>
<dbReference type="Proteomes" id="UP001630127">
    <property type="component" value="Unassembled WGS sequence"/>
</dbReference>
<name>A0ABD2ZP36_9GENT</name>
<feature type="region of interest" description="Disordered" evidence="1">
    <location>
        <begin position="34"/>
        <end position="53"/>
    </location>
</feature>
<protein>
    <submittedName>
        <fullName evidence="2">Uncharacterized protein</fullName>
    </submittedName>
</protein>
<sequence>MKGSLAKPSTHGRKEHTFLLRLMSTQAKDCTVSAYLPNSPHSSRNSTTSSLPDNELTICFRPSSYLAFVFSIYTFFKATSNFILREFTERILETQEQQKTRRKSINH</sequence>
<accession>A0ABD2ZP36</accession>
<proteinExistence type="predicted"/>
<evidence type="ECO:0000313" key="2">
    <source>
        <dbReference type="EMBL" id="KAL3520631.1"/>
    </source>
</evidence>